<feature type="region of interest" description="Disordered" evidence="1">
    <location>
        <begin position="178"/>
        <end position="203"/>
    </location>
</feature>
<proteinExistence type="predicted"/>
<reference evidence="2" key="1">
    <citation type="submission" date="2014-12" db="EMBL/GenBank/DDBJ databases">
        <title>Genome Sequence of Valsa Canker Pathogens Uncovers a Specific Adaption of Colonization on Woody Bark.</title>
        <authorList>
            <person name="Yin Z."/>
            <person name="Liu H."/>
            <person name="Gao X."/>
            <person name="Li Z."/>
            <person name="Song N."/>
            <person name="Ke X."/>
            <person name="Dai Q."/>
            <person name="Wu Y."/>
            <person name="Sun Y."/>
            <person name="Xu J.-R."/>
            <person name="Kang Z.K."/>
            <person name="Wang L."/>
            <person name="Huang L."/>
        </authorList>
    </citation>
    <scope>NUCLEOTIDE SEQUENCE [LARGE SCALE GENOMIC DNA]</scope>
    <source>
        <strain evidence="2">03-8</strain>
    </source>
</reference>
<evidence type="ECO:0000313" key="3">
    <source>
        <dbReference type="Proteomes" id="UP000078559"/>
    </source>
</evidence>
<feature type="region of interest" description="Disordered" evidence="1">
    <location>
        <begin position="69"/>
        <end position="102"/>
    </location>
</feature>
<protein>
    <submittedName>
        <fullName evidence="2">Uncharacterized protein</fullName>
    </submittedName>
</protein>
<gene>
    <name evidence="2" type="ORF">VM1G_09110</name>
</gene>
<name>A0A194WA00_CYTMA</name>
<organism evidence="2 3">
    <name type="scientific">Cytospora mali</name>
    <name type="common">Apple Valsa canker fungus</name>
    <name type="synonym">Valsa mali</name>
    <dbReference type="NCBI Taxonomy" id="578113"/>
    <lineage>
        <taxon>Eukaryota</taxon>
        <taxon>Fungi</taxon>
        <taxon>Dikarya</taxon>
        <taxon>Ascomycota</taxon>
        <taxon>Pezizomycotina</taxon>
        <taxon>Sordariomycetes</taxon>
        <taxon>Sordariomycetidae</taxon>
        <taxon>Diaporthales</taxon>
        <taxon>Cytosporaceae</taxon>
        <taxon>Cytospora</taxon>
    </lineage>
</organism>
<accession>A0A194WA00</accession>
<dbReference type="EMBL" id="CM003107">
    <property type="protein sequence ID" value="KUI73284.1"/>
    <property type="molecule type" value="Genomic_DNA"/>
</dbReference>
<feature type="region of interest" description="Disordered" evidence="1">
    <location>
        <begin position="120"/>
        <end position="165"/>
    </location>
</feature>
<evidence type="ECO:0000256" key="1">
    <source>
        <dbReference type="SAM" id="MobiDB-lite"/>
    </source>
</evidence>
<dbReference type="AlphaFoldDB" id="A0A194WA00"/>
<dbReference type="Proteomes" id="UP000078559">
    <property type="component" value="Chromosome 10"/>
</dbReference>
<keyword evidence="3" id="KW-1185">Reference proteome</keyword>
<sequence>MSLVGLAGPVCLARVAITGMTQELEKKHGQVDWSYGAVTIWGLLQAEVAIYVVAQTIPLLRVLLLSDLSKDSKSPGSSTRLSATNSKNKGKTPTAGVEPVQEVRTSIELVQLPSGKIVAAGSEDGKPFGSSEAGSKTGQAAPTTEMATSEPQLVQGGSGVTLDDETHRIWADMGLSRRAWSKSPSPLPDDLPQQSLNASTGRA</sequence>
<evidence type="ECO:0000313" key="2">
    <source>
        <dbReference type="EMBL" id="KUI73284.1"/>
    </source>
</evidence>
<feature type="compositionally biased region" description="Polar residues" evidence="1">
    <location>
        <begin position="132"/>
        <end position="152"/>
    </location>
</feature>